<dbReference type="CDD" id="cd07177">
    <property type="entry name" value="terB_like"/>
    <property type="match status" value="1"/>
</dbReference>
<keyword evidence="1" id="KW-1133">Transmembrane helix</keyword>
<keyword evidence="4" id="KW-1185">Reference proteome</keyword>
<evidence type="ECO:0000313" key="4">
    <source>
        <dbReference type="Proteomes" id="UP000218765"/>
    </source>
</evidence>
<gene>
    <name evidence="3" type="ORF">FOKN1_1816</name>
</gene>
<feature type="transmembrane region" description="Helical" evidence="1">
    <location>
        <begin position="46"/>
        <end position="76"/>
    </location>
</feature>
<dbReference type="RefSeq" id="WP_157745556.1">
    <property type="nucleotide sequence ID" value="NZ_AP018052.1"/>
</dbReference>
<dbReference type="Proteomes" id="UP000218765">
    <property type="component" value="Chromosome"/>
</dbReference>
<feature type="domain" description="Co-chaperone DjlA N-terminal" evidence="2">
    <location>
        <begin position="140"/>
        <end position="247"/>
    </location>
</feature>
<protein>
    <recommendedName>
        <fullName evidence="2">Co-chaperone DjlA N-terminal domain-containing protein</fullName>
    </recommendedName>
</protein>
<name>A0A1Z4VS12_9GAMM</name>
<dbReference type="InterPro" id="IPR029024">
    <property type="entry name" value="TerB-like"/>
</dbReference>
<proteinExistence type="predicted"/>
<organism evidence="3 4">
    <name type="scientific">Thiohalobacter thiocyanaticus</name>
    <dbReference type="NCBI Taxonomy" id="585455"/>
    <lineage>
        <taxon>Bacteria</taxon>
        <taxon>Pseudomonadati</taxon>
        <taxon>Pseudomonadota</taxon>
        <taxon>Gammaproteobacteria</taxon>
        <taxon>Thiohalobacterales</taxon>
        <taxon>Thiohalobacteraceae</taxon>
        <taxon>Thiohalobacter</taxon>
    </lineage>
</organism>
<keyword evidence="1" id="KW-0812">Transmembrane</keyword>
<dbReference type="KEGG" id="ttc:FOKN1_1816"/>
<dbReference type="AlphaFoldDB" id="A0A1Z4VS12"/>
<feature type="transmembrane region" description="Helical" evidence="1">
    <location>
        <begin position="88"/>
        <end position="109"/>
    </location>
</feature>
<evidence type="ECO:0000259" key="2">
    <source>
        <dbReference type="Pfam" id="PF05099"/>
    </source>
</evidence>
<dbReference type="OrthoDB" id="8881374at2"/>
<reference evidence="3 4" key="1">
    <citation type="submission" date="2017-05" db="EMBL/GenBank/DDBJ databases">
        <title>Thiocyanate degradation by Thiohalobacter thiocyanaticus FOKN1.</title>
        <authorList>
            <person name="Oshiki M."/>
            <person name="Fukushima T."/>
            <person name="Kawano S."/>
            <person name="Nakagawa J."/>
        </authorList>
    </citation>
    <scope>NUCLEOTIDE SEQUENCE [LARGE SCALE GENOMIC DNA]</scope>
    <source>
        <strain evidence="3 4">FOKN1</strain>
    </source>
</reference>
<keyword evidence="1" id="KW-0472">Membrane</keyword>
<evidence type="ECO:0000256" key="1">
    <source>
        <dbReference type="SAM" id="Phobius"/>
    </source>
</evidence>
<evidence type="ECO:0000313" key="3">
    <source>
        <dbReference type="EMBL" id="BAZ94202.1"/>
    </source>
</evidence>
<accession>A0A1Z4VS12</accession>
<sequence>MEQKNNNQWFDDIDTIIDEPLKFKARLSIGENAYASLRVKNKVIEIWDALGAASTGAAIAQSSAVASTFFAPSWFLSALGVGAAATPIGWVVAAGLFTGGAWVGISRYVKNNTSSRVTVIPQFINTPMDVLALALFDLIAPLALRVAIIDGEIDESEKISITNSFINDWGYNEEFVNEGLLFIESNISEFSIAELASSLAEYKKENPDCSYDDMSKEILHLLREVIEADGRLDEREDMAIERIDRVFKEVNKLKFKSRIKSILEKLSTKRFHRARPDH</sequence>
<dbReference type="EMBL" id="AP018052">
    <property type="protein sequence ID" value="BAZ94202.1"/>
    <property type="molecule type" value="Genomic_DNA"/>
</dbReference>
<dbReference type="InterPro" id="IPR007791">
    <property type="entry name" value="DjlA_N"/>
</dbReference>
<feature type="transmembrane region" description="Helical" evidence="1">
    <location>
        <begin position="130"/>
        <end position="148"/>
    </location>
</feature>
<dbReference type="Pfam" id="PF05099">
    <property type="entry name" value="TerB"/>
    <property type="match status" value="1"/>
</dbReference>
<dbReference type="SUPFAM" id="SSF158682">
    <property type="entry name" value="TerB-like"/>
    <property type="match status" value="1"/>
</dbReference>
<dbReference type="Gene3D" id="1.10.3680.10">
    <property type="entry name" value="TerB-like"/>
    <property type="match status" value="1"/>
</dbReference>